<sequence length="239" mass="26008">MKGAGQMDLKAFFIGVILLACSGTLTGAAKIGLGIDHLERIKFGVLQGKRVGLLTHPAGRNAAGESSVEVLRRAPNVRLVALFGPEHGIYGDEKAAVPVDDKIDARTRLPVFSLYGKYRKPTKQMLGRIDVLVIDLQDVGVRCYTYVSCMRYAMEACFENGVEVVVLDRPNPLGGVLVDGPPMDKKWMSYVGAFQIPFVHGLTIGELALYAKKTPGVLKVEEKLRRGGKLAVVPMLGWK</sequence>
<feature type="non-terminal residue" evidence="2">
    <location>
        <position position="239"/>
    </location>
</feature>
<dbReference type="PANTHER" id="PTHR42915:SF1">
    <property type="entry name" value="PEPTIDOGLYCAN BETA-N-ACETYLMURAMIDASE NAMZ"/>
    <property type="match status" value="1"/>
</dbReference>
<dbReference type="Pfam" id="PF07075">
    <property type="entry name" value="NamZ_N"/>
    <property type="match status" value="1"/>
</dbReference>
<evidence type="ECO:0000313" key="2">
    <source>
        <dbReference type="EMBL" id="SVB96826.1"/>
    </source>
</evidence>
<organism evidence="2">
    <name type="scientific">marine metagenome</name>
    <dbReference type="NCBI Taxonomy" id="408172"/>
    <lineage>
        <taxon>unclassified sequences</taxon>
        <taxon>metagenomes</taxon>
        <taxon>ecological metagenomes</taxon>
    </lineage>
</organism>
<gene>
    <name evidence="2" type="ORF">METZ01_LOCUS249680</name>
</gene>
<reference evidence="2" key="1">
    <citation type="submission" date="2018-05" db="EMBL/GenBank/DDBJ databases">
        <authorList>
            <person name="Lanie J.A."/>
            <person name="Ng W.-L."/>
            <person name="Kazmierczak K.M."/>
            <person name="Andrzejewski T.M."/>
            <person name="Davidsen T.M."/>
            <person name="Wayne K.J."/>
            <person name="Tettelin H."/>
            <person name="Glass J.I."/>
            <person name="Rusch D."/>
            <person name="Podicherti R."/>
            <person name="Tsui H.-C.T."/>
            <person name="Winkler M.E."/>
        </authorList>
    </citation>
    <scope>NUCLEOTIDE SEQUENCE</scope>
</reference>
<dbReference type="InterPro" id="IPR048502">
    <property type="entry name" value="NamZ_N"/>
</dbReference>
<protein>
    <recommendedName>
        <fullName evidence="1">Peptidoglycan beta-N-acetylmuramidase NamZ N-terminal domain-containing protein</fullName>
    </recommendedName>
</protein>
<dbReference type="GO" id="GO:0033922">
    <property type="term" value="F:peptidoglycan beta-N-acetylmuramidase activity"/>
    <property type="evidence" value="ECO:0007669"/>
    <property type="project" value="InterPro"/>
</dbReference>
<accession>A0A382IB36</accession>
<dbReference type="PANTHER" id="PTHR42915">
    <property type="entry name" value="HYPOTHETICAL 460 KDA PROTEIN IN FEUA-SIGW INTERGENIC REGION [PRECURSOR]"/>
    <property type="match status" value="1"/>
</dbReference>
<dbReference type="AlphaFoldDB" id="A0A382IB36"/>
<feature type="domain" description="Peptidoglycan beta-N-acetylmuramidase NamZ N-terminal" evidence="1">
    <location>
        <begin position="51"/>
        <end position="239"/>
    </location>
</feature>
<dbReference type="InterPro" id="IPR008302">
    <property type="entry name" value="NamZ"/>
</dbReference>
<dbReference type="Gene3D" id="3.40.50.12170">
    <property type="entry name" value="Uncharacterised protein PF07075, DUF1343"/>
    <property type="match status" value="1"/>
</dbReference>
<dbReference type="EMBL" id="UINC01066283">
    <property type="protein sequence ID" value="SVB96826.1"/>
    <property type="molecule type" value="Genomic_DNA"/>
</dbReference>
<proteinExistence type="predicted"/>
<name>A0A382IB36_9ZZZZ</name>
<evidence type="ECO:0000259" key="1">
    <source>
        <dbReference type="Pfam" id="PF07075"/>
    </source>
</evidence>
<dbReference type="PROSITE" id="PS51257">
    <property type="entry name" value="PROKAR_LIPOPROTEIN"/>
    <property type="match status" value="1"/>
</dbReference>